<evidence type="ECO:0000313" key="6">
    <source>
        <dbReference type="EMBL" id="EAY32097.1"/>
    </source>
</evidence>
<dbReference type="InterPro" id="IPR050178">
    <property type="entry name" value="AspA/AstE_fam"/>
</dbReference>
<dbReference type="PANTHER" id="PTHR15162">
    <property type="entry name" value="ASPARTOACYLASE"/>
    <property type="match status" value="1"/>
</dbReference>
<dbReference type="AlphaFoldDB" id="A1ZCU5"/>
<organism evidence="6 7">
    <name type="scientific">Microscilla marina ATCC 23134</name>
    <dbReference type="NCBI Taxonomy" id="313606"/>
    <lineage>
        <taxon>Bacteria</taxon>
        <taxon>Pseudomonadati</taxon>
        <taxon>Bacteroidota</taxon>
        <taxon>Cytophagia</taxon>
        <taxon>Cytophagales</taxon>
        <taxon>Microscillaceae</taxon>
        <taxon>Microscilla</taxon>
    </lineage>
</organism>
<name>A1ZCU5_MICM2</name>
<dbReference type="EMBL" id="AAWS01000001">
    <property type="protein sequence ID" value="EAY32097.1"/>
    <property type="molecule type" value="Genomic_DNA"/>
</dbReference>
<dbReference type="GO" id="GO:0046872">
    <property type="term" value="F:metal ion binding"/>
    <property type="evidence" value="ECO:0007669"/>
    <property type="project" value="UniProtKB-KW"/>
</dbReference>
<evidence type="ECO:0000256" key="2">
    <source>
        <dbReference type="ARBA" id="ARBA00022723"/>
    </source>
</evidence>
<sequence length="307" mass="34720">MEEIPRIIGAYGNIDADTLMICTAGIHGNEPLGIEALRKVFHILERDQPNFKGRFVGIAGNKRALAANQRYLSEDLNRIWTPDKLENATNNRCQTPDCEELKEICQVFDQIDFTQYHQKIYLDLHTTSGENGTFIVTTQLAQSHYLTQRLEAPVIIGLEEKLKGTSLRYMHDQGFTSFAFEGGQHQNQQSIDNLVWSIWYTFLGAGCIAEDIIPEEVAQYTHLQEFTENLPNLMELEYLHSIKPEDQFKMLPGFKNFSKVTKGQLLAHDCQGEVKSPDDGYLLMPLYQPVGSDGFFLVKGAQAVVGN</sequence>
<dbReference type="GO" id="GO:0005829">
    <property type="term" value="C:cytosol"/>
    <property type="evidence" value="ECO:0007669"/>
    <property type="project" value="TreeGrafter"/>
</dbReference>
<evidence type="ECO:0000256" key="4">
    <source>
        <dbReference type="ARBA" id="ARBA00022833"/>
    </source>
</evidence>
<evidence type="ECO:0000259" key="5">
    <source>
        <dbReference type="Pfam" id="PF24827"/>
    </source>
</evidence>
<dbReference type="GO" id="GO:0016788">
    <property type="term" value="F:hydrolase activity, acting on ester bonds"/>
    <property type="evidence" value="ECO:0007669"/>
    <property type="project" value="InterPro"/>
</dbReference>
<dbReference type="Gene3D" id="3.40.630.10">
    <property type="entry name" value="Zn peptidases"/>
    <property type="match status" value="1"/>
</dbReference>
<evidence type="ECO:0000313" key="7">
    <source>
        <dbReference type="Proteomes" id="UP000004095"/>
    </source>
</evidence>
<dbReference type="PANTHER" id="PTHR15162:SF7">
    <property type="entry name" value="SUCCINYLGLUTAMATE DESUCCINYLASE"/>
    <property type="match status" value="1"/>
</dbReference>
<keyword evidence="2" id="KW-0479">Metal-binding</keyword>
<reference evidence="6 7" key="1">
    <citation type="submission" date="2007-01" db="EMBL/GenBank/DDBJ databases">
        <authorList>
            <person name="Haygood M."/>
            <person name="Podell S."/>
            <person name="Anderson C."/>
            <person name="Hopkinson B."/>
            <person name="Roe K."/>
            <person name="Barbeau K."/>
            <person name="Gaasterland T."/>
            <person name="Ferriera S."/>
            <person name="Johnson J."/>
            <person name="Kravitz S."/>
            <person name="Beeson K."/>
            <person name="Sutton G."/>
            <person name="Rogers Y.-H."/>
            <person name="Friedman R."/>
            <person name="Frazier M."/>
            <person name="Venter J.C."/>
        </authorList>
    </citation>
    <scope>NUCLEOTIDE SEQUENCE [LARGE SCALE GENOMIC DNA]</scope>
    <source>
        <strain evidence="6 7">ATCC 23134</strain>
    </source>
</reference>
<dbReference type="SUPFAM" id="SSF53187">
    <property type="entry name" value="Zn-dependent exopeptidases"/>
    <property type="match status" value="1"/>
</dbReference>
<evidence type="ECO:0000256" key="1">
    <source>
        <dbReference type="ARBA" id="ARBA00001947"/>
    </source>
</evidence>
<accession>A1ZCU5</accession>
<keyword evidence="4" id="KW-0862">Zinc</keyword>
<gene>
    <name evidence="6" type="ORF">M23134_02126</name>
</gene>
<dbReference type="InterPro" id="IPR055438">
    <property type="entry name" value="AstE_AspA_cat"/>
</dbReference>
<dbReference type="Pfam" id="PF24827">
    <property type="entry name" value="AstE_AspA_cat"/>
    <property type="match status" value="1"/>
</dbReference>
<feature type="domain" description="Succinylglutamate desuccinylase/Aspartoacylase catalytic" evidence="5">
    <location>
        <begin position="21"/>
        <end position="183"/>
    </location>
</feature>
<dbReference type="Proteomes" id="UP000004095">
    <property type="component" value="Unassembled WGS sequence"/>
</dbReference>
<dbReference type="OrthoDB" id="1523003at2"/>
<evidence type="ECO:0000256" key="3">
    <source>
        <dbReference type="ARBA" id="ARBA00022801"/>
    </source>
</evidence>
<comment type="cofactor">
    <cofactor evidence="1">
        <name>Zn(2+)</name>
        <dbReference type="ChEBI" id="CHEBI:29105"/>
    </cofactor>
</comment>
<keyword evidence="3" id="KW-0378">Hydrolase</keyword>
<protein>
    <submittedName>
        <fullName evidence="6">Succinylglutamate desuccinylase / Aspartoacylase family</fullName>
    </submittedName>
</protein>
<keyword evidence="7" id="KW-1185">Reference proteome</keyword>
<comment type="caution">
    <text evidence="6">The sequence shown here is derived from an EMBL/GenBank/DDBJ whole genome shotgun (WGS) entry which is preliminary data.</text>
</comment>
<proteinExistence type="predicted"/>
<dbReference type="eggNOG" id="COG2988">
    <property type="taxonomic scope" value="Bacteria"/>
</dbReference>
<dbReference type="RefSeq" id="WP_002693084.1">
    <property type="nucleotide sequence ID" value="NZ_AAWS01000001.1"/>
</dbReference>